<accession>A0A8S3HCU5</accession>
<proteinExistence type="predicted"/>
<dbReference type="Proteomes" id="UP000681967">
    <property type="component" value="Unassembled WGS sequence"/>
</dbReference>
<protein>
    <submittedName>
        <fullName evidence="2">Uncharacterized protein</fullName>
    </submittedName>
</protein>
<evidence type="ECO:0000313" key="1">
    <source>
        <dbReference type="EMBL" id="CAF4250502.1"/>
    </source>
</evidence>
<reference evidence="2" key="1">
    <citation type="submission" date="2021-02" db="EMBL/GenBank/DDBJ databases">
        <authorList>
            <person name="Nowell W R."/>
        </authorList>
    </citation>
    <scope>NUCLEOTIDE SEQUENCE</scope>
</reference>
<comment type="caution">
    <text evidence="2">The sequence shown here is derived from an EMBL/GenBank/DDBJ whole genome shotgun (WGS) entry which is preliminary data.</text>
</comment>
<dbReference type="Proteomes" id="UP000681720">
    <property type="component" value="Unassembled WGS sequence"/>
</dbReference>
<gene>
    <name evidence="2" type="ORF">BYL167_LOCUS78902</name>
    <name evidence="1" type="ORF">GIL414_LOCUS23670</name>
</gene>
<dbReference type="AlphaFoldDB" id="A0A8S3HCU5"/>
<evidence type="ECO:0000313" key="2">
    <source>
        <dbReference type="EMBL" id="CAF5180627.1"/>
    </source>
</evidence>
<name>A0A8S3HCU5_9BILA</name>
<organism evidence="2 3">
    <name type="scientific">Rotaria magnacalcarata</name>
    <dbReference type="NCBI Taxonomy" id="392030"/>
    <lineage>
        <taxon>Eukaryota</taxon>
        <taxon>Metazoa</taxon>
        <taxon>Spiralia</taxon>
        <taxon>Gnathifera</taxon>
        <taxon>Rotifera</taxon>
        <taxon>Eurotatoria</taxon>
        <taxon>Bdelloidea</taxon>
        <taxon>Philodinida</taxon>
        <taxon>Philodinidae</taxon>
        <taxon>Rotaria</taxon>
    </lineage>
</organism>
<feature type="non-terminal residue" evidence="2">
    <location>
        <position position="1"/>
    </location>
</feature>
<feature type="non-terminal residue" evidence="2">
    <location>
        <position position="113"/>
    </location>
</feature>
<dbReference type="EMBL" id="CAJOBJ010027091">
    <property type="protein sequence ID" value="CAF4250502.1"/>
    <property type="molecule type" value="Genomic_DNA"/>
</dbReference>
<dbReference type="EMBL" id="CAJOBH010290548">
    <property type="protein sequence ID" value="CAF5180627.1"/>
    <property type="molecule type" value="Genomic_DNA"/>
</dbReference>
<sequence length="113" mass="13674">SNQPLRQQVLDRYKTLIETTNTDLILIRFMSIEAVLDQYRATLNIETNEMLRHHHNVIDKKMTSVLLDIIDQRTNLIKEKMKIISDFHINYYFRHHYGYTEDIRKGKIKDIQR</sequence>
<evidence type="ECO:0000313" key="3">
    <source>
        <dbReference type="Proteomes" id="UP000681967"/>
    </source>
</evidence>